<name>A0A4U8TG68_9HELI</name>
<protein>
    <submittedName>
        <fullName evidence="1">Lytic transglycosylase</fullName>
    </submittedName>
</protein>
<dbReference type="Proteomes" id="UP000029707">
    <property type="component" value="Unassembled WGS sequence"/>
</dbReference>
<dbReference type="Gene3D" id="1.10.530.10">
    <property type="match status" value="1"/>
</dbReference>
<proteinExistence type="predicted"/>
<dbReference type="AlphaFoldDB" id="A0A4U8TG68"/>
<keyword evidence="2" id="KW-1185">Reference proteome</keyword>
<accession>A0A4U8TG68</accession>
<sequence>MNLKQKIDTLKTQGYEIDKVKLEVGYEGDIKIAWGGHKNVSKEFKKKVIAICKRLEINPDYLMSCMALETIRTFSPSIKNPLATATGLIQFLESTAKKLGTSTGELAKMTQVEQLDYVEKYFQAYKGKIKNIEDIYMVIFYPIAVGKPNDYIISTKGNVVYDKNKGLDINKDGILTKGEAGAVARQYLKEGLEKYKG</sequence>
<reference evidence="1 2" key="1">
    <citation type="journal article" date="2014" name="Genome Announc.">
        <title>Draft genome sequences of eight enterohepatic helicobacter species isolated from both laboratory and wild rodents.</title>
        <authorList>
            <person name="Sheh A."/>
            <person name="Shen Z."/>
            <person name="Fox J.G."/>
        </authorList>
    </citation>
    <scope>NUCLEOTIDE SEQUENCE [LARGE SCALE GENOMIC DNA]</scope>
    <source>
        <strain evidence="1 2">MIT 01-6451</strain>
    </source>
</reference>
<evidence type="ECO:0000313" key="1">
    <source>
        <dbReference type="EMBL" id="TLD98418.1"/>
    </source>
</evidence>
<gene>
    <name evidence="1" type="ORF">LS65_009690</name>
</gene>
<dbReference type="EMBL" id="JRMQ02000040">
    <property type="protein sequence ID" value="TLD98418.1"/>
    <property type="molecule type" value="Genomic_DNA"/>
</dbReference>
<dbReference type="OrthoDB" id="8093300at2"/>
<comment type="caution">
    <text evidence="1">The sequence shown here is derived from an EMBL/GenBank/DDBJ whole genome shotgun (WGS) entry which is preliminary data.</text>
</comment>
<evidence type="ECO:0000313" key="2">
    <source>
        <dbReference type="Proteomes" id="UP000029707"/>
    </source>
</evidence>
<dbReference type="STRING" id="425400.LS65_02555"/>
<organism evidence="1 2">
    <name type="scientific">Helicobacter japonicus</name>
    <dbReference type="NCBI Taxonomy" id="425400"/>
    <lineage>
        <taxon>Bacteria</taxon>
        <taxon>Pseudomonadati</taxon>
        <taxon>Campylobacterota</taxon>
        <taxon>Epsilonproteobacteria</taxon>
        <taxon>Campylobacterales</taxon>
        <taxon>Helicobacteraceae</taxon>
        <taxon>Helicobacter</taxon>
    </lineage>
</organism>